<dbReference type="PANTHER" id="PTHR43976:SF16">
    <property type="entry name" value="SHORT-CHAIN DEHYDROGENASE_REDUCTASE FAMILY PROTEIN"/>
    <property type="match status" value="1"/>
</dbReference>
<dbReference type="PANTHER" id="PTHR43976">
    <property type="entry name" value="SHORT CHAIN DEHYDROGENASE"/>
    <property type="match status" value="1"/>
</dbReference>
<dbReference type="AlphaFoldDB" id="A0A175WF36"/>
<evidence type="ECO:0000256" key="2">
    <source>
        <dbReference type="ARBA" id="ARBA00022857"/>
    </source>
</evidence>
<dbReference type="InterPro" id="IPR057326">
    <property type="entry name" value="KR_dom"/>
</dbReference>
<dbReference type="GO" id="GO:0016491">
    <property type="term" value="F:oxidoreductase activity"/>
    <property type="evidence" value="ECO:0007669"/>
    <property type="project" value="UniProtKB-KW"/>
</dbReference>
<comment type="caution">
    <text evidence="5">The sequence shown here is derived from an EMBL/GenBank/DDBJ whole genome shotgun (WGS) entry which is preliminary data.</text>
</comment>
<evidence type="ECO:0000259" key="4">
    <source>
        <dbReference type="SMART" id="SM00822"/>
    </source>
</evidence>
<dbReference type="SMART" id="SM00822">
    <property type="entry name" value="PKS_KR"/>
    <property type="match status" value="1"/>
</dbReference>
<feature type="domain" description="Ketoreductase" evidence="4">
    <location>
        <begin position="7"/>
        <end position="186"/>
    </location>
</feature>
<protein>
    <submittedName>
        <fullName evidence="5">Oxidoreductase YusZ</fullName>
    </submittedName>
</protein>
<dbReference type="STRING" id="100816.A0A175WF36"/>
<dbReference type="VEuPathDB" id="FungiDB:MMYC01_201801"/>
<dbReference type="Proteomes" id="UP000078237">
    <property type="component" value="Unassembled WGS sequence"/>
</dbReference>
<proteinExistence type="inferred from homology"/>
<dbReference type="InterPro" id="IPR051911">
    <property type="entry name" value="SDR_oxidoreductase"/>
</dbReference>
<dbReference type="PROSITE" id="PS00061">
    <property type="entry name" value="ADH_SHORT"/>
    <property type="match status" value="1"/>
</dbReference>
<evidence type="ECO:0000313" key="6">
    <source>
        <dbReference type="Proteomes" id="UP000078237"/>
    </source>
</evidence>
<dbReference type="EMBL" id="LCTW02000018">
    <property type="protein sequence ID" value="KXX82236.1"/>
    <property type="molecule type" value="Genomic_DNA"/>
</dbReference>
<name>A0A175WF36_9PEZI</name>
<dbReference type="InterPro" id="IPR002347">
    <property type="entry name" value="SDR_fam"/>
</dbReference>
<dbReference type="OrthoDB" id="1274115at2759"/>
<dbReference type="InterPro" id="IPR020904">
    <property type="entry name" value="Sc_DH/Rdtase_CS"/>
</dbReference>
<comment type="similarity">
    <text evidence="1">Belongs to the short-chain dehydrogenases/reductases (SDR) family.</text>
</comment>
<dbReference type="Pfam" id="PF00106">
    <property type="entry name" value="adh_short"/>
    <property type="match status" value="1"/>
</dbReference>
<reference evidence="5 6" key="1">
    <citation type="journal article" date="2016" name="Genome Announc.">
        <title>Genome Sequence of Madurella mycetomatis mm55, Isolated from a Human Mycetoma Case in Sudan.</title>
        <authorList>
            <person name="Smit S."/>
            <person name="Derks M.F."/>
            <person name="Bervoets S."/>
            <person name="Fahal A."/>
            <person name="van Leeuwen W."/>
            <person name="van Belkum A."/>
            <person name="van de Sande W.W."/>
        </authorList>
    </citation>
    <scope>NUCLEOTIDE SEQUENCE [LARGE SCALE GENOMIC DNA]</scope>
    <source>
        <strain evidence="6">mm55</strain>
    </source>
</reference>
<gene>
    <name evidence="5" type="ORF">MMYC01_201801</name>
</gene>
<keyword evidence="6" id="KW-1185">Reference proteome</keyword>
<dbReference type="PRINTS" id="PR00081">
    <property type="entry name" value="GDHRDH"/>
</dbReference>
<evidence type="ECO:0000313" key="5">
    <source>
        <dbReference type="EMBL" id="KXX82236.1"/>
    </source>
</evidence>
<evidence type="ECO:0000256" key="1">
    <source>
        <dbReference type="ARBA" id="ARBA00006484"/>
    </source>
</evidence>
<evidence type="ECO:0000256" key="3">
    <source>
        <dbReference type="ARBA" id="ARBA00023002"/>
    </source>
</evidence>
<accession>A0A175WF36</accession>
<sequence length="295" mass="31177">MAINPVPVWLITGTTSGFGQAIAHEALARGHNVIATARNAARLNPLKAAGAAVLDLDVTSDEQTLAATFAQANAIHGRITHVVNCAGYILEGTVEEASAKEVLDVFNTNVLGTFNIARAATPYLRAAAKVPGQMAALATFGSLGSWLSSAAVAHYCSTKFAVSGLTEGLAEELRPFGISVCCFEPGYTQTGFLAEGGDHRVKTARQLDVYTDTDAAHVRNAMNMYNGNQPGDVKKCAKVIVDVLTKEGVARGREVPVRLVLGSDCLEVVKGKCESTLKLAREWEEVSVSTMRDGV</sequence>
<keyword evidence="3" id="KW-0560">Oxidoreductase</keyword>
<dbReference type="Gene3D" id="3.40.50.720">
    <property type="entry name" value="NAD(P)-binding Rossmann-like Domain"/>
    <property type="match status" value="1"/>
</dbReference>
<dbReference type="CDD" id="cd05374">
    <property type="entry name" value="17beta-HSD-like_SDR_c"/>
    <property type="match status" value="1"/>
</dbReference>
<dbReference type="SUPFAM" id="SSF51735">
    <property type="entry name" value="NAD(P)-binding Rossmann-fold domains"/>
    <property type="match status" value="1"/>
</dbReference>
<keyword evidence="2" id="KW-0521">NADP</keyword>
<dbReference type="InterPro" id="IPR036291">
    <property type="entry name" value="NAD(P)-bd_dom_sf"/>
</dbReference>
<organism evidence="5 6">
    <name type="scientific">Madurella mycetomatis</name>
    <dbReference type="NCBI Taxonomy" id="100816"/>
    <lineage>
        <taxon>Eukaryota</taxon>
        <taxon>Fungi</taxon>
        <taxon>Dikarya</taxon>
        <taxon>Ascomycota</taxon>
        <taxon>Pezizomycotina</taxon>
        <taxon>Sordariomycetes</taxon>
        <taxon>Sordariomycetidae</taxon>
        <taxon>Sordariales</taxon>
        <taxon>Sordariales incertae sedis</taxon>
        <taxon>Madurella</taxon>
    </lineage>
</organism>